<dbReference type="InterPro" id="IPR020472">
    <property type="entry name" value="WD40_PAC1"/>
</dbReference>
<dbReference type="Gene3D" id="2.130.10.10">
    <property type="entry name" value="YVTN repeat-like/Quinoprotein amine dehydrogenase"/>
    <property type="match status" value="2"/>
</dbReference>
<feature type="compositionally biased region" description="Polar residues" evidence="8">
    <location>
        <begin position="1"/>
        <end position="11"/>
    </location>
</feature>
<accession>A0AAW1XD64</accession>
<feature type="region of interest" description="Disordered" evidence="8">
    <location>
        <begin position="1"/>
        <end position="36"/>
    </location>
</feature>
<name>A0AAW1XD64_RUBAR</name>
<evidence type="ECO:0000256" key="3">
    <source>
        <dbReference type="ARBA" id="ARBA00022737"/>
    </source>
</evidence>
<protein>
    <recommendedName>
        <fullName evidence="9">C3H1-type domain-containing protein</fullName>
    </recommendedName>
</protein>
<evidence type="ECO:0000313" key="10">
    <source>
        <dbReference type="EMBL" id="KAK9933675.1"/>
    </source>
</evidence>
<evidence type="ECO:0000256" key="7">
    <source>
        <dbReference type="PROSITE-ProRule" id="PRU00723"/>
    </source>
</evidence>
<dbReference type="PROSITE" id="PS50103">
    <property type="entry name" value="ZF_C3H1"/>
    <property type="match status" value="1"/>
</dbReference>
<dbReference type="SUPFAM" id="SSF50978">
    <property type="entry name" value="WD40 repeat-like"/>
    <property type="match status" value="1"/>
</dbReference>
<feature type="repeat" description="WD" evidence="6">
    <location>
        <begin position="201"/>
        <end position="240"/>
    </location>
</feature>
<evidence type="ECO:0000256" key="5">
    <source>
        <dbReference type="ARBA" id="ARBA00022833"/>
    </source>
</evidence>
<dbReference type="Pfam" id="PF00400">
    <property type="entry name" value="WD40"/>
    <property type="match status" value="3"/>
</dbReference>
<dbReference type="Gene3D" id="2.30.30.1190">
    <property type="match status" value="1"/>
</dbReference>
<dbReference type="PROSITE" id="PS50082">
    <property type="entry name" value="WD_REPEATS_2"/>
    <property type="match status" value="2"/>
</dbReference>
<dbReference type="GO" id="GO:0008270">
    <property type="term" value="F:zinc ion binding"/>
    <property type="evidence" value="ECO:0007669"/>
    <property type="project" value="UniProtKB-KW"/>
</dbReference>
<dbReference type="PROSITE" id="PS50294">
    <property type="entry name" value="WD_REPEATS_REGION"/>
    <property type="match status" value="2"/>
</dbReference>
<dbReference type="AlphaFoldDB" id="A0AAW1XD64"/>
<dbReference type="SMART" id="SM00356">
    <property type="entry name" value="ZnF_C3H1"/>
    <property type="match status" value="1"/>
</dbReference>
<evidence type="ECO:0000256" key="8">
    <source>
        <dbReference type="SAM" id="MobiDB-lite"/>
    </source>
</evidence>
<dbReference type="InterPro" id="IPR001680">
    <property type="entry name" value="WD40_rpt"/>
</dbReference>
<keyword evidence="1 6" id="KW-0853">WD repeat</keyword>
<keyword evidence="3" id="KW-0677">Repeat</keyword>
<keyword evidence="11" id="KW-1185">Reference proteome</keyword>
<evidence type="ECO:0000256" key="2">
    <source>
        <dbReference type="ARBA" id="ARBA00022723"/>
    </source>
</evidence>
<evidence type="ECO:0000256" key="1">
    <source>
        <dbReference type="ARBA" id="ARBA00022574"/>
    </source>
</evidence>
<sequence>MELDTGVTNNRVFRRKADPRPAQRVTTSSQPQSGETRPVCKYWIQGYCKFGDENCKFLHSWSLGDDVSLVATLEGHKKSVTGIVLPSGSDKLYTGSKDGTMRVWDCSSGHCLRHFNLGGGVGCMFSAEPWVVVGLPNAVKAFNTHNDAELVTLRLSAPANFGQVYALAGGNGMLFAGTHDGSILTWSCNPATNLFEPAAPLRGHTHGVVSLAIGGGRLYSGSIDSSIKVWSLENLQCVQTLMDGHAKVVMSLVCCSDQFLFSCSLDQKLKIWVPNDQSGNKNLELTYTHTEKDGLLALCGTHDSEGNAVMLCSCNDDTLRLYDLPSFSERGRIFSKGEIRAIQAGPQGLFFTGHGTGPVRVWKLMKLPKS</sequence>
<reference evidence="10 11" key="1">
    <citation type="journal article" date="2023" name="G3 (Bethesda)">
        <title>A chromosome-length genome assembly and annotation of blackberry (Rubus argutus, cv. 'Hillquist').</title>
        <authorList>
            <person name="Bruna T."/>
            <person name="Aryal R."/>
            <person name="Dudchenko O."/>
            <person name="Sargent D.J."/>
            <person name="Mead D."/>
            <person name="Buti M."/>
            <person name="Cavallini A."/>
            <person name="Hytonen T."/>
            <person name="Andres J."/>
            <person name="Pham M."/>
            <person name="Weisz D."/>
            <person name="Mascagni F."/>
            <person name="Usai G."/>
            <person name="Natali L."/>
            <person name="Bassil N."/>
            <person name="Fernandez G.E."/>
            <person name="Lomsadze A."/>
            <person name="Armour M."/>
            <person name="Olukolu B."/>
            <person name="Poorten T."/>
            <person name="Britton C."/>
            <person name="Davik J."/>
            <person name="Ashrafi H."/>
            <person name="Aiden E.L."/>
            <person name="Borodovsky M."/>
            <person name="Worthington M."/>
        </authorList>
    </citation>
    <scope>NUCLEOTIDE SEQUENCE [LARGE SCALE GENOMIC DNA]</scope>
    <source>
        <strain evidence="10">PI 553951</strain>
    </source>
</reference>
<dbReference type="InterPro" id="IPR041367">
    <property type="entry name" value="Znf-CCCH_4"/>
</dbReference>
<feature type="domain" description="C3H1-type" evidence="9">
    <location>
        <begin position="34"/>
        <end position="62"/>
    </location>
</feature>
<dbReference type="Proteomes" id="UP001457282">
    <property type="component" value="Unassembled WGS sequence"/>
</dbReference>
<feature type="repeat" description="WD" evidence="6">
    <location>
        <begin position="73"/>
        <end position="114"/>
    </location>
</feature>
<dbReference type="PANTHER" id="PTHR44489">
    <property type="match status" value="1"/>
</dbReference>
<dbReference type="SUPFAM" id="SSF90229">
    <property type="entry name" value="CCCH zinc finger"/>
    <property type="match status" value="1"/>
</dbReference>
<dbReference type="PRINTS" id="PR00320">
    <property type="entry name" value="GPROTEINBRPT"/>
</dbReference>
<keyword evidence="2 7" id="KW-0479">Metal-binding</keyword>
<feature type="compositionally biased region" description="Polar residues" evidence="8">
    <location>
        <begin position="24"/>
        <end position="35"/>
    </location>
</feature>
<dbReference type="InterPro" id="IPR000571">
    <property type="entry name" value="Znf_CCCH"/>
</dbReference>
<evidence type="ECO:0000313" key="11">
    <source>
        <dbReference type="Proteomes" id="UP001457282"/>
    </source>
</evidence>
<dbReference type="PANTHER" id="PTHR44489:SF1">
    <property type="entry name" value="ZINC FINGER CCCH DOMAIN-CONTAINING PROTEIN 63"/>
    <property type="match status" value="1"/>
</dbReference>
<dbReference type="InterPro" id="IPR036855">
    <property type="entry name" value="Znf_CCCH_sf"/>
</dbReference>
<dbReference type="InterPro" id="IPR044715">
    <property type="entry name" value="WDR86-like"/>
</dbReference>
<keyword evidence="5 7" id="KW-0862">Zinc</keyword>
<dbReference type="InterPro" id="IPR036322">
    <property type="entry name" value="WD40_repeat_dom_sf"/>
</dbReference>
<comment type="caution">
    <text evidence="10">The sequence shown here is derived from an EMBL/GenBank/DDBJ whole genome shotgun (WGS) entry which is preliminary data.</text>
</comment>
<feature type="zinc finger region" description="C3H1-type" evidence="7">
    <location>
        <begin position="34"/>
        <end position="62"/>
    </location>
</feature>
<dbReference type="EMBL" id="JBEDUW010000004">
    <property type="protein sequence ID" value="KAK9933675.1"/>
    <property type="molecule type" value="Genomic_DNA"/>
</dbReference>
<evidence type="ECO:0000256" key="4">
    <source>
        <dbReference type="ARBA" id="ARBA00022771"/>
    </source>
</evidence>
<dbReference type="SMART" id="SM00320">
    <property type="entry name" value="WD40"/>
    <property type="match status" value="5"/>
</dbReference>
<gene>
    <name evidence="10" type="ORF">M0R45_020857</name>
</gene>
<dbReference type="InterPro" id="IPR015943">
    <property type="entry name" value="WD40/YVTN_repeat-like_dom_sf"/>
</dbReference>
<dbReference type="Pfam" id="PF18044">
    <property type="entry name" value="zf-CCCH_4"/>
    <property type="match status" value="1"/>
</dbReference>
<organism evidence="10 11">
    <name type="scientific">Rubus argutus</name>
    <name type="common">Southern blackberry</name>
    <dbReference type="NCBI Taxonomy" id="59490"/>
    <lineage>
        <taxon>Eukaryota</taxon>
        <taxon>Viridiplantae</taxon>
        <taxon>Streptophyta</taxon>
        <taxon>Embryophyta</taxon>
        <taxon>Tracheophyta</taxon>
        <taxon>Spermatophyta</taxon>
        <taxon>Magnoliopsida</taxon>
        <taxon>eudicotyledons</taxon>
        <taxon>Gunneridae</taxon>
        <taxon>Pentapetalae</taxon>
        <taxon>rosids</taxon>
        <taxon>fabids</taxon>
        <taxon>Rosales</taxon>
        <taxon>Rosaceae</taxon>
        <taxon>Rosoideae</taxon>
        <taxon>Rosoideae incertae sedis</taxon>
        <taxon>Rubus</taxon>
    </lineage>
</organism>
<keyword evidence="4 7" id="KW-0863">Zinc-finger</keyword>
<evidence type="ECO:0000256" key="6">
    <source>
        <dbReference type="PROSITE-ProRule" id="PRU00221"/>
    </source>
</evidence>
<proteinExistence type="predicted"/>
<evidence type="ECO:0000259" key="9">
    <source>
        <dbReference type="PROSITE" id="PS50103"/>
    </source>
</evidence>